<name>A0A368BU62_9GAMM</name>
<dbReference type="AlphaFoldDB" id="A0A368BU62"/>
<dbReference type="EMBL" id="QOPE01000019">
    <property type="protein sequence ID" value="RCL40869.1"/>
    <property type="molecule type" value="Genomic_DNA"/>
</dbReference>
<dbReference type="PANTHER" id="PTHR43722">
    <property type="entry name" value="PROLINE IMINOPEPTIDASE"/>
    <property type="match status" value="1"/>
</dbReference>
<dbReference type="GO" id="GO:0005737">
    <property type="term" value="C:cytoplasm"/>
    <property type="evidence" value="ECO:0007669"/>
    <property type="project" value="UniProtKB-SubCell"/>
</dbReference>
<dbReference type="PANTHER" id="PTHR43722:SF1">
    <property type="entry name" value="PROLINE IMINOPEPTIDASE"/>
    <property type="match status" value="1"/>
</dbReference>
<gene>
    <name evidence="15" type="primary">pip</name>
    <name evidence="15" type="ORF">DBW96_02885</name>
</gene>
<dbReference type="GO" id="GO:0004177">
    <property type="term" value="F:aminopeptidase activity"/>
    <property type="evidence" value="ECO:0007669"/>
    <property type="project" value="UniProtKB-UniRule"/>
</dbReference>
<feature type="active site" description="Proton donor" evidence="12">
    <location>
        <position position="293"/>
    </location>
</feature>
<comment type="caution">
    <text evidence="15">The sequence shown here is derived from an EMBL/GenBank/DDBJ whole genome shotgun (WGS) entry which is preliminary data.</text>
</comment>
<sequence>MKTLYPDISPFNSDFLIQGSHKIYFEESGNPDGKPLVFLHGGPGGGGDKNVRRFFNPEVYRIVNFDQRGCGRSKPNGLLEENTTWHLVEDIEAIREKLNIDSWMVFGGSWGSTLALTYAQTHPERVTEMVLRGIFLLRKKELDWFYQEGASKIFPDSWKAFIKVIEPNKRHNLMNAYHEIFKGSDKQKKEIAAVAWSQWEATTSSVIINKARIEGFSNIDFAIAFATIENHYFINGGFFENENQLINNIDLIRSIPSVIVQGRYDVVCPMDTAWELHQAWPEAKFIVADNSGHSAFEKEITHHLVNATDTFASR</sequence>
<evidence type="ECO:0000256" key="6">
    <source>
        <dbReference type="ARBA" id="ARBA00022438"/>
    </source>
</evidence>
<dbReference type="InterPro" id="IPR000073">
    <property type="entry name" value="AB_hydrolase_1"/>
</dbReference>
<comment type="subcellular location">
    <subcellularLocation>
        <location evidence="2 11">Cytoplasm</location>
    </subcellularLocation>
</comment>
<keyword evidence="7 11" id="KW-0963">Cytoplasm</keyword>
<dbReference type="InterPro" id="IPR029058">
    <property type="entry name" value="AB_hydrolase_fold"/>
</dbReference>
<dbReference type="InterPro" id="IPR002410">
    <property type="entry name" value="Peptidase_S33"/>
</dbReference>
<dbReference type="NCBIfam" id="TIGR01249">
    <property type="entry name" value="pro_imino_pep_1"/>
    <property type="match status" value="1"/>
</dbReference>
<evidence type="ECO:0000256" key="13">
    <source>
        <dbReference type="RuleBase" id="RU003421"/>
    </source>
</evidence>
<comment type="similarity">
    <text evidence="3 11 13">Belongs to the peptidase S33 family.</text>
</comment>
<accession>A0A368BU62</accession>
<feature type="active site" description="Nucleophile" evidence="12">
    <location>
        <position position="109"/>
    </location>
</feature>
<keyword evidence="9 11" id="KW-0378">Hydrolase</keyword>
<feature type="domain" description="AB hydrolase-1" evidence="14">
    <location>
        <begin position="34"/>
        <end position="298"/>
    </location>
</feature>
<evidence type="ECO:0000256" key="1">
    <source>
        <dbReference type="ARBA" id="ARBA00001585"/>
    </source>
</evidence>
<evidence type="ECO:0000256" key="2">
    <source>
        <dbReference type="ARBA" id="ARBA00004496"/>
    </source>
</evidence>
<organism evidence="15 16">
    <name type="scientific">SAR86 cluster bacterium</name>
    <dbReference type="NCBI Taxonomy" id="2030880"/>
    <lineage>
        <taxon>Bacteria</taxon>
        <taxon>Pseudomonadati</taxon>
        <taxon>Pseudomonadota</taxon>
        <taxon>Gammaproteobacteria</taxon>
        <taxon>SAR86 cluster</taxon>
    </lineage>
</organism>
<dbReference type="GO" id="GO:0006508">
    <property type="term" value="P:proteolysis"/>
    <property type="evidence" value="ECO:0007669"/>
    <property type="project" value="UniProtKB-KW"/>
</dbReference>
<dbReference type="SUPFAM" id="SSF53474">
    <property type="entry name" value="alpha/beta-Hydrolases"/>
    <property type="match status" value="1"/>
</dbReference>
<evidence type="ECO:0000313" key="16">
    <source>
        <dbReference type="Proteomes" id="UP000253307"/>
    </source>
</evidence>
<evidence type="ECO:0000256" key="3">
    <source>
        <dbReference type="ARBA" id="ARBA00010088"/>
    </source>
</evidence>
<dbReference type="Pfam" id="PF00561">
    <property type="entry name" value="Abhydrolase_1"/>
    <property type="match status" value="1"/>
</dbReference>
<keyword evidence="6 11" id="KW-0031">Aminopeptidase</keyword>
<evidence type="ECO:0000256" key="4">
    <source>
        <dbReference type="ARBA" id="ARBA00012568"/>
    </source>
</evidence>
<evidence type="ECO:0000313" key="15">
    <source>
        <dbReference type="EMBL" id="RCL40869.1"/>
    </source>
</evidence>
<dbReference type="PIRSF" id="PIRSF006431">
    <property type="entry name" value="Pept_S33"/>
    <property type="match status" value="1"/>
</dbReference>
<feature type="active site" evidence="12">
    <location>
        <position position="265"/>
    </location>
</feature>
<comment type="catalytic activity">
    <reaction evidence="1 11 13">
        <text>Release of N-terminal proline from a peptide.</text>
        <dbReference type="EC" id="3.4.11.5"/>
    </reaction>
</comment>
<evidence type="ECO:0000259" key="14">
    <source>
        <dbReference type="Pfam" id="PF00561"/>
    </source>
</evidence>
<keyword evidence="8 11" id="KW-0645">Protease</keyword>
<evidence type="ECO:0000256" key="8">
    <source>
        <dbReference type="ARBA" id="ARBA00022670"/>
    </source>
</evidence>
<dbReference type="Gene3D" id="3.40.50.1820">
    <property type="entry name" value="alpha/beta hydrolase"/>
    <property type="match status" value="1"/>
</dbReference>
<dbReference type="PRINTS" id="PR00793">
    <property type="entry name" value="PROAMNOPTASE"/>
</dbReference>
<dbReference type="Proteomes" id="UP000253307">
    <property type="component" value="Unassembled WGS sequence"/>
</dbReference>
<dbReference type="PRINTS" id="PR00111">
    <property type="entry name" value="ABHYDROLASE"/>
</dbReference>
<dbReference type="EC" id="3.4.11.5" evidence="4 11"/>
<evidence type="ECO:0000256" key="10">
    <source>
        <dbReference type="ARBA" id="ARBA00029605"/>
    </source>
</evidence>
<evidence type="ECO:0000256" key="12">
    <source>
        <dbReference type="PIRSR" id="PIRSR006431-1"/>
    </source>
</evidence>
<reference evidence="15 16" key="1">
    <citation type="journal article" date="2018" name="Microbiome">
        <title>Fine metagenomic profile of the Mediterranean stratified and mixed water columns revealed by assembly and recruitment.</title>
        <authorList>
            <person name="Haro-Moreno J.M."/>
            <person name="Lopez-Perez M."/>
            <person name="De La Torre J.R."/>
            <person name="Picazo A."/>
            <person name="Camacho A."/>
            <person name="Rodriguez-Valera F."/>
        </authorList>
    </citation>
    <scope>NUCLEOTIDE SEQUENCE [LARGE SCALE GENOMIC DNA]</scope>
    <source>
        <strain evidence="15">MED-G82</strain>
    </source>
</reference>
<proteinExistence type="inferred from homology"/>
<evidence type="ECO:0000256" key="7">
    <source>
        <dbReference type="ARBA" id="ARBA00022490"/>
    </source>
</evidence>
<dbReference type="InterPro" id="IPR005944">
    <property type="entry name" value="Pro_iminopeptidase"/>
</dbReference>
<evidence type="ECO:0000256" key="11">
    <source>
        <dbReference type="PIRNR" id="PIRNR006431"/>
    </source>
</evidence>
<evidence type="ECO:0000256" key="5">
    <source>
        <dbReference type="ARBA" id="ARBA00021843"/>
    </source>
</evidence>
<evidence type="ECO:0000256" key="9">
    <source>
        <dbReference type="ARBA" id="ARBA00022801"/>
    </source>
</evidence>
<protein>
    <recommendedName>
        <fullName evidence="5 11">Proline iminopeptidase</fullName>
        <shortName evidence="11">PIP</shortName>
        <ecNumber evidence="4 11">3.4.11.5</ecNumber>
    </recommendedName>
    <alternativeName>
        <fullName evidence="10 11">Prolyl aminopeptidase</fullName>
    </alternativeName>
</protein>